<dbReference type="GeneTree" id="ENSGT00390000011553"/>
<keyword evidence="8" id="KW-0539">Nucleus</keyword>
<dbReference type="OMA" id="HTDYTPT"/>
<dbReference type="PANTHER" id="PTHR14865:SF2">
    <property type="entry name" value="CST COMPLEX SUBUNIT CTC1"/>
    <property type="match status" value="1"/>
</dbReference>
<evidence type="ECO:0000313" key="11">
    <source>
        <dbReference type="Proteomes" id="UP000314986"/>
    </source>
</evidence>
<evidence type="ECO:0000256" key="8">
    <source>
        <dbReference type="ARBA" id="ARBA00023242"/>
    </source>
</evidence>
<dbReference type="PANTHER" id="PTHR14865">
    <property type="entry name" value="CST COMPLEX SUBUNIT CTC1"/>
    <property type="match status" value="1"/>
</dbReference>
<evidence type="ECO:0000256" key="2">
    <source>
        <dbReference type="ARBA" id="ARBA00004574"/>
    </source>
</evidence>
<dbReference type="GO" id="GO:0042162">
    <property type="term" value="F:telomeric DNA binding"/>
    <property type="evidence" value="ECO:0007669"/>
    <property type="project" value="TreeGrafter"/>
</dbReference>
<keyword evidence="5" id="KW-0158">Chromosome</keyword>
<dbReference type="Pfam" id="PF15489">
    <property type="entry name" value="CTC1"/>
    <property type="match status" value="1"/>
</dbReference>
<comment type="subcellular location">
    <subcellularLocation>
        <location evidence="2">Chromosome</location>
        <location evidence="2">Telomere</location>
    </subcellularLocation>
    <subcellularLocation>
        <location evidence="1">Nucleus</location>
    </subcellularLocation>
</comment>
<keyword evidence="11" id="KW-1185">Reference proteome</keyword>
<proteinExistence type="inferred from homology"/>
<reference evidence="11" key="3">
    <citation type="journal article" date="2014" name="Nature">
        <title>Elephant shark genome provides unique insights into gnathostome evolution.</title>
        <authorList>
            <consortium name="International Elephant Shark Genome Sequencing Consortium"/>
            <person name="Venkatesh B."/>
            <person name="Lee A.P."/>
            <person name="Ravi V."/>
            <person name="Maurya A.K."/>
            <person name="Lian M.M."/>
            <person name="Swann J.B."/>
            <person name="Ohta Y."/>
            <person name="Flajnik M.F."/>
            <person name="Sutoh Y."/>
            <person name="Kasahara M."/>
            <person name="Hoon S."/>
            <person name="Gangu V."/>
            <person name="Roy S.W."/>
            <person name="Irimia M."/>
            <person name="Korzh V."/>
            <person name="Kondrychyn I."/>
            <person name="Lim Z.W."/>
            <person name="Tay B.H."/>
            <person name="Tohari S."/>
            <person name="Kong K.W."/>
            <person name="Ho S."/>
            <person name="Lorente-Galdos B."/>
            <person name="Quilez J."/>
            <person name="Marques-Bonet T."/>
            <person name="Raney B.J."/>
            <person name="Ingham P.W."/>
            <person name="Tay A."/>
            <person name="Hillier L.W."/>
            <person name="Minx P."/>
            <person name="Boehm T."/>
            <person name="Wilson R.K."/>
            <person name="Brenner S."/>
            <person name="Warren W.C."/>
        </authorList>
    </citation>
    <scope>NUCLEOTIDE SEQUENCE [LARGE SCALE GENOMIC DNA]</scope>
</reference>
<dbReference type="OrthoDB" id="2314520at2759"/>
<evidence type="ECO:0000256" key="7">
    <source>
        <dbReference type="ARBA" id="ARBA00023125"/>
    </source>
</evidence>
<evidence type="ECO:0000256" key="9">
    <source>
        <dbReference type="SAM" id="MobiDB-lite"/>
    </source>
</evidence>
<evidence type="ECO:0000256" key="5">
    <source>
        <dbReference type="ARBA" id="ARBA00022454"/>
    </source>
</evidence>
<dbReference type="KEGG" id="cmk:103188372"/>
<keyword evidence="6" id="KW-0779">Telomere</keyword>
<evidence type="ECO:0000256" key="6">
    <source>
        <dbReference type="ARBA" id="ARBA00022895"/>
    </source>
</evidence>
<reference evidence="10" key="4">
    <citation type="submission" date="2025-08" db="UniProtKB">
        <authorList>
            <consortium name="Ensembl"/>
        </authorList>
    </citation>
    <scope>IDENTIFICATION</scope>
</reference>
<dbReference type="Ensembl" id="ENSCMIT00000022324.1">
    <property type="protein sequence ID" value="ENSCMIP00000021938.1"/>
    <property type="gene ID" value="ENSCMIG00000009954.1"/>
</dbReference>
<evidence type="ECO:0000256" key="4">
    <source>
        <dbReference type="ARBA" id="ARBA00016175"/>
    </source>
</evidence>
<dbReference type="GO" id="GO:1990879">
    <property type="term" value="C:CST complex"/>
    <property type="evidence" value="ECO:0007669"/>
    <property type="project" value="TreeGrafter"/>
</dbReference>
<dbReference type="GO" id="GO:0003697">
    <property type="term" value="F:single-stranded DNA binding"/>
    <property type="evidence" value="ECO:0007669"/>
    <property type="project" value="InterPro"/>
</dbReference>
<organism evidence="10 11">
    <name type="scientific">Callorhinchus milii</name>
    <name type="common">Ghost shark</name>
    <dbReference type="NCBI Taxonomy" id="7868"/>
    <lineage>
        <taxon>Eukaryota</taxon>
        <taxon>Metazoa</taxon>
        <taxon>Chordata</taxon>
        <taxon>Craniata</taxon>
        <taxon>Vertebrata</taxon>
        <taxon>Chondrichthyes</taxon>
        <taxon>Holocephali</taxon>
        <taxon>Chimaeriformes</taxon>
        <taxon>Callorhinchidae</taxon>
        <taxon>Callorhinchus</taxon>
    </lineage>
</organism>
<comment type="similarity">
    <text evidence="3">Belongs to the CTC1 family.</text>
</comment>
<dbReference type="InterPro" id="IPR042617">
    <property type="entry name" value="CTC1-like"/>
</dbReference>
<dbReference type="Proteomes" id="UP000314986">
    <property type="component" value="Unassembled WGS sequence"/>
</dbReference>
<evidence type="ECO:0000256" key="3">
    <source>
        <dbReference type="ARBA" id="ARBA00006332"/>
    </source>
</evidence>
<gene>
    <name evidence="10" type="primary">LOC103188372</name>
</gene>
<evidence type="ECO:0000256" key="1">
    <source>
        <dbReference type="ARBA" id="ARBA00004123"/>
    </source>
</evidence>
<reference evidence="11" key="1">
    <citation type="journal article" date="2006" name="Science">
        <title>Ancient noncoding elements conserved in the human genome.</title>
        <authorList>
            <person name="Venkatesh B."/>
            <person name="Kirkness E.F."/>
            <person name="Loh Y.H."/>
            <person name="Halpern A.L."/>
            <person name="Lee A.P."/>
            <person name="Johnson J."/>
            <person name="Dandona N."/>
            <person name="Viswanathan L.D."/>
            <person name="Tay A."/>
            <person name="Venter J.C."/>
            <person name="Strausberg R.L."/>
            <person name="Brenner S."/>
        </authorList>
    </citation>
    <scope>NUCLEOTIDE SEQUENCE [LARGE SCALE GENOMIC DNA]</scope>
</reference>
<dbReference type="InterPro" id="IPR029156">
    <property type="entry name" value="CTC1"/>
</dbReference>
<feature type="region of interest" description="Disordered" evidence="9">
    <location>
        <begin position="829"/>
        <end position="849"/>
    </location>
</feature>
<dbReference type="GO" id="GO:0045740">
    <property type="term" value="P:positive regulation of DNA replication"/>
    <property type="evidence" value="ECO:0007669"/>
    <property type="project" value="TreeGrafter"/>
</dbReference>
<dbReference type="GeneID" id="103188372"/>
<reference evidence="10" key="5">
    <citation type="submission" date="2025-09" db="UniProtKB">
        <authorList>
            <consortium name="Ensembl"/>
        </authorList>
    </citation>
    <scope>IDENTIFICATION</scope>
</reference>
<dbReference type="STRING" id="7868.ENSCMIP00000021938"/>
<sequence>MEAFVAEFGEKLSRAEVQWLQNLYRFTDKNLLSISEVPDITCRELSRRIFQCLCRICHHSSNPSCHRDKTGFLLPLSYRFISIGELSQQKTQCCSCLAWSTSQFKEWTRCVEGIPADYKAVNRTNLLLCGILTDKICIPPSMSETATQQHDGHLYFKDKNDFLHCEVTKLDLSWLEHLVLFPRWSYIPQTKTVGKLDGLKTGYLEIPEAPFFLLPNLITSSPRVTGSLSALLPDSALHLLDKQFHSTEVKMNVAGELSRLSSMLHIQGETFFFFFLSSFTTDICLPIVVQVPSKLVWHHCLIPSERYVVTEMFVSSLQSTSNKLFVVSSSSDFHIYNEGFVKEQTLAEFMQASHIKEMSKQALKTTVKEEPSQISLCANWSTQNTIEILDNKESKVCSYQGVISRVLNISAGLYELDGKFGLCIAYQQMINCARGLRPGVRVEIHDAHLYHKKSEHFPSIMLCCCLRSILIVTEFSSLDAEYQPFTTNCNIYINLLFKYNLDLPNYLWLVHIVESLVQRFCPQLVTLRKMLLCSDSGVVDQFITSAMKYTGWKPLAMSAREIYQEILSESHPCPLKEISCPNISCQSTSISELLSNAEERGWKAVKMFSLLPSPEIKHLVAQQLNRKLAWSFEVLKPEDFQPQMILVGVLLANSVTGHLQLKDTSGSLDCVVQNFNKMEQSAFCETSLLDCLVQLEKYQLVVERFICSNFPSYKDLEDLSFVKEKQTRIYVQFCASDVQVLGTPIASATPNKRSPLIPTTATAASTVGGAAVSSYSQACKKADVTSTRANGNKNGPSLPKMPRLEEVALQEGHVGESRRTACSHPLQNVSETVDSQSEKNVPGVTVTSTGNWEPCRQKRKQKTCDAGCVTRLIFVTHKDALMLRNCQYGRTASCGHTDGSSETSSKRAGTEFELAFHVCAISIGRPRRWECEDEIQGIPELEVDVSLCSYRAQVQLIFMGKAVRWYHLISPEGLYRLIAPKELDTSVFEQNCSSDLLKALKSSNCSLSLVVQPGWDLQYVTSLCCLHDHQLSKNQIHLNANINRLDSVRPQTTSIQQVLGSSFSASLVSFTGIILLRSCNEPNWRSSFVVSSADRKKQGVSVPGDWNLKLTVGEVGNPSGTVDVYIDLMRLSYTLGILPGAVVAFCDLERCISRSNNVYCKFLPSSSLTVLVFPSSETQRSSSWPAKMPIGNLPHLYLGNVITRPGRGLQGITICHVVHVWWLSMQWVCSLCSSIFQQGRCTKSSGSCPSAVGVFRASGSVIVEDGTAEARVSCRDEQVAELLAVSSEEWEELQRHVNSRGKVNYQHHGRTGNELPEYGTGDILMQYLATLCHSTAVCRSIQLAFKLDLRNNLKAEQKEETFQLKRFTCGEHQYITKMAPPLSLICLDVKEMDCQKFCDLASDKLMSI</sequence>
<keyword evidence="7" id="KW-0238">DNA-binding</keyword>
<accession>A0A4W3HWS1</accession>
<name>A0A4W3HWS1_CALMI</name>
<reference evidence="11" key="2">
    <citation type="journal article" date="2007" name="PLoS Biol.">
        <title>Survey sequencing and comparative analysis of the elephant shark (Callorhinchus milii) genome.</title>
        <authorList>
            <person name="Venkatesh B."/>
            <person name="Kirkness E.F."/>
            <person name="Loh Y.H."/>
            <person name="Halpern A.L."/>
            <person name="Lee A.P."/>
            <person name="Johnson J."/>
            <person name="Dandona N."/>
            <person name="Viswanathan L.D."/>
            <person name="Tay A."/>
            <person name="Venter J.C."/>
            <person name="Strausberg R.L."/>
            <person name="Brenner S."/>
        </authorList>
    </citation>
    <scope>NUCLEOTIDE SEQUENCE [LARGE SCALE GENOMIC DNA]</scope>
</reference>
<dbReference type="InParanoid" id="A0A4W3HWS1"/>
<evidence type="ECO:0000313" key="10">
    <source>
        <dbReference type="Ensembl" id="ENSCMIP00000021938.1"/>
    </source>
</evidence>
<dbReference type="GO" id="GO:0010833">
    <property type="term" value="P:telomere maintenance via telomere lengthening"/>
    <property type="evidence" value="ECO:0007669"/>
    <property type="project" value="TreeGrafter"/>
</dbReference>
<protein>
    <recommendedName>
        <fullName evidence="4">CST complex subunit CTC1</fullName>
    </recommendedName>
</protein>